<protein>
    <submittedName>
        <fullName evidence="2">Uncharacterized protein</fullName>
    </submittedName>
</protein>
<evidence type="ECO:0000256" key="1">
    <source>
        <dbReference type="SAM" id="MobiDB-lite"/>
    </source>
</evidence>
<feature type="compositionally biased region" description="Basic and acidic residues" evidence="1">
    <location>
        <begin position="198"/>
        <end position="213"/>
    </location>
</feature>
<evidence type="ECO:0000313" key="3">
    <source>
        <dbReference type="Proteomes" id="UP001497516"/>
    </source>
</evidence>
<dbReference type="EMBL" id="OZ034816">
    <property type="protein sequence ID" value="CAL1379658.1"/>
    <property type="molecule type" value="Genomic_DNA"/>
</dbReference>
<feature type="region of interest" description="Disordered" evidence="1">
    <location>
        <begin position="198"/>
        <end position="245"/>
    </location>
</feature>
<gene>
    <name evidence="2" type="ORF">LTRI10_LOCUS21162</name>
</gene>
<evidence type="ECO:0000313" key="2">
    <source>
        <dbReference type="EMBL" id="CAL1379658.1"/>
    </source>
</evidence>
<name>A0AAV2E1Y5_9ROSI</name>
<reference evidence="2 3" key="1">
    <citation type="submission" date="2024-04" db="EMBL/GenBank/DDBJ databases">
        <authorList>
            <person name="Fracassetti M."/>
        </authorList>
    </citation>
    <scope>NUCLEOTIDE SEQUENCE [LARGE SCALE GENOMIC DNA]</scope>
</reference>
<dbReference type="Proteomes" id="UP001497516">
    <property type="component" value="Chromosome 3"/>
</dbReference>
<keyword evidence="3" id="KW-1185">Reference proteome</keyword>
<accession>A0AAV2E1Y5</accession>
<organism evidence="2 3">
    <name type="scientific">Linum trigynum</name>
    <dbReference type="NCBI Taxonomy" id="586398"/>
    <lineage>
        <taxon>Eukaryota</taxon>
        <taxon>Viridiplantae</taxon>
        <taxon>Streptophyta</taxon>
        <taxon>Embryophyta</taxon>
        <taxon>Tracheophyta</taxon>
        <taxon>Spermatophyta</taxon>
        <taxon>Magnoliopsida</taxon>
        <taxon>eudicotyledons</taxon>
        <taxon>Gunneridae</taxon>
        <taxon>Pentapetalae</taxon>
        <taxon>rosids</taxon>
        <taxon>fabids</taxon>
        <taxon>Malpighiales</taxon>
        <taxon>Linaceae</taxon>
        <taxon>Linum</taxon>
    </lineage>
</organism>
<proteinExistence type="predicted"/>
<sequence>MRKQEPRKSQRKLMNMTQPLVIKFLKDMALKGYDWGLTRGRKRSTEKGVQSVGTSSPLEAKLDKLIEVIIEGKKQGKEPLVPYDWDASSGYEKAECQMMNEETTYYEQLNSISPVHTDRMSCLEELVTTFVDSSSKKFEKVERFIGEEIEKFSTIEVGLQSHQSLLTTFTTSMRIISQAALSQKQFDEAGVMTVTLRSGREAKELPPKNKPSETEDQDGAGSFPEQQGGTSANGGEKVDSVPPPE</sequence>
<dbReference type="AlphaFoldDB" id="A0AAV2E1Y5"/>